<protein>
    <submittedName>
        <fullName evidence="2">Putative rna polymerase ii largest subunit</fullName>
    </submittedName>
</protein>
<reference evidence="2" key="1">
    <citation type="journal article" date="2018" name="PLoS Negl. Trop. Dis.">
        <title>Sialome diversity of ticks revealed by RNAseq of single tick salivary glands.</title>
        <authorList>
            <person name="Perner J."/>
            <person name="Kropackova S."/>
            <person name="Kopacek P."/>
            <person name="Ribeiro J.M."/>
        </authorList>
    </citation>
    <scope>NUCLEOTIDE SEQUENCE</scope>
    <source>
        <strain evidence="2">Siblings of single egg batch collected in Ceske Budejovice</strain>
        <tissue evidence="2">Salivary glands</tissue>
    </source>
</reference>
<sequence length="238" mass="25512">MASTTRCSCWCCSSCPAPRAASGSPRDSQPPRLTWSQCCRRATGAPSGWRRCWRTVAWASCCPDCRETCGGSSKQTPAPMPCTVGSGSPWSPSSRPSRPLCTPWSPACSGTSPGRPPCLDWLPIQTRPTTPTTATMGPRCSSRPPTRCPSGPSWTRSGSWRAASSPCCVPSSGSGPPCSWRPCTPCRPSATPWASPRACCCAGLCCSTTWRWSRRRPFSSGRRTSTTTTLPRGRRSSR</sequence>
<feature type="region of interest" description="Disordered" evidence="1">
    <location>
        <begin position="217"/>
        <end position="238"/>
    </location>
</feature>
<feature type="compositionally biased region" description="Low complexity" evidence="1">
    <location>
        <begin position="218"/>
        <end position="231"/>
    </location>
</feature>
<accession>A0A147BV56</accession>
<name>A0A147BV56_IXORI</name>
<dbReference type="EMBL" id="GEGO01000705">
    <property type="protein sequence ID" value="JAR94699.1"/>
    <property type="molecule type" value="Transcribed_RNA"/>
</dbReference>
<evidence type="ECO:0000256" key="1">
    <source>
        <dbReference type="SAM" id="MobiDB-lite"/>
    </source>
</evidence>
<proteinExistence type="predicted"/>
<feature type="region of interest" description="Disordered" evidence="1">
    <location>
        <begin position="128"/>
        <end position="157"/>
    </location>
</feature>
<evidence type="ECO:0000313" key="2">
    <source>
        <dbReference type="EMBL" id="JAR94699.1"/>
    </source>
</evidence>
<organism evidence="2">
    <name type="scientific">Ixodes ricinus</name>
    <name type="common">Common tick</name>
    <name type="synonym">Acarus ricinus</name>
    <dbReference type="NCBI Taxonomy" id="34613"/>
    <lineage>
        <taxon>Eukaryota</taxon>
        <taxon>Metazoa</taxon>
        <taxon>Ecdysozoa</taxon>
        <taxon>Arthropoda</taxon>
        <taxon>Chelicerata</taxon>
        <taxon>Arachnida</taxon>
        <taxon>Acari</taxon>
        <taxon>Parasitiformes</taxon>
        <taxon>Ixodida</taxon>
        <taxon>Ixodoidea</taxon>
        <taxon>Ixodidae</taxon>
        <taxon>Ixodinae</taxon>
        <taxon>Ixodes</taxon>
    </lineage>
</organism>
<feature type="compositionally biased region" description="Low complexity" evidence="1">
    <location>
        <begin position="128"/>
        <end position="153"/>
    </location>
</feature>
<dbReference type="AlphaFoldDB" id="A0A147BV56"/>